<comment type="similarity">
    <text evidence="6">Belongs to the HIPP family.</text>
</comment>
<accession>A0A5A7P326</accession>
<comment type="caution">
    <text evidence="9">The sequence shown here is derived from an EMBL/GenBank/DDBJ whole genome shotgun (WGS) entry which is preliminary data.</text>
</comment>
<evidence type="ECO:0000256" key="1">
    <source>
        <dbReference type="ARBA" id="ARBA00004170"/>
    </source>
</evidence>
<keyword evidence="3" id="KW-0479">Metal-binding</keyword>
<evidence type="ECO:0000313" key="9">
    <source>
        <dbReference type="EMBL" id="GER26858.1"/>
    </source>
</evidence>
<feature type="domain" description="HMA" evidence="8">
    <location>
        <begin position="2"/>
        <end position="68"/>
    </location>
</feature>
<proteinExistence type="inferred from homology"/>
<dbReference type="PROSITE" id="PS50846">
    <property type="entry name" value="HMA_2"/>
    <property type="match status" value="1"/>
</dbReference>
<protein>
    <submittedName>
        <fullName evidence="9">Heavy metal transport/detoxification superfamily protein</fullName>
    </submittedName>
</protein>
<keyword evidence="4" id="KW-0449">Lipoprotein</keyword>
<keyword evidence="10" id="KW-1185">Reference proteome</keyword>
<dbReference type="InterPro" id="IPR051863">
    <property type="entry name" value="HIPP"/>
</dbReference>
<evidence type="ECO:0000256" key="4">
    <source>
        <dbReference type="ARBA" id="ARBA00023288"/>
    </source>
</evidence>
<evidence type="ECO:0000259" key="8">
    <source>
        <dbReference type="PROSITE" id="PS50846"/>
    </source>
</evidence>
<comment type="subcellular location">
    <subcellularLocation>
        <location evidence="1">Membrane</location>
        <topology evidence="1">Peripheral membrane protein</topology>
    </subcellularLocation>
</comment>
<evidence type="ECO:0000256" key="3">
    <source>
        <dbReference type="ARBA" id="ARBA00022723"/>
    </source>
</evidence>
<dbReference type="PANTHER" id="PTHR45811:SF66">
    <property type="entry name" value="HEAVY METAL-ASSOCIATED DOMAIN, HMA, HEAVY METAL-ASSOCIATED DOMAIN SUPERFAMILY"/>
    <property type="match status" value="1"/>
</dbReference>
<keyword evidence="5" id="KW-0636">Prenylation</keyword>
<name>A0A5A7P326_STRAF</name>
<sequence>MTKKVVLNVQVRNEKERQKAIEAVSSLLGIESLVMDMEEKKLTVIGNVNPVDVMAKLKKFKNKELLSVGPAKEPKKKSVHEKKKHVNWPKEREPIAEPITLQKYYPCCTHHYYVHSFEENPNSCVIC</sequence>
<evidence type="ECO:0000256" key="2">
    <source>
        <dbReference type="ARBA" id="ARBA00022481"/>
    </source>
</evidence>
<keyword evidence="2" id="KW-0488">Methylation</keyword>
<dbReference type="EMBL" id="BKCP01001225">
    <property type="protein sequence ID" value="GER26858.1"/>
    <property type="molecule type" value="Genomic_DNA"/>
</dbReference>
<evidence type="ECO:0000256" key="6">
    <source>
        <dbReference type="ARBA" id="ARBA00024045"/>
    </source>
</evidence>
<evidence type="ECO:0000313" key="10">
    <source>
        <dbReference type="Proteomes" id="UP000325081"/>
    </source>
</evidence>
<dbReference type="OrthoDB" id="1923658at2759"/>
<dbReference type="GO" id="GO:0046872">
    <property type="term" value="F:metal ion binding"/>
    <property type="evidence" value="ECO:0007669"/>
    <property type="project" value="UniProtKB-KW"/>
</dbReference>
<dbReference type="GO" id="GO:0009626">
    <property type="term" value="P:plant-type hypersensitive response"/>
    <property type="evidence" value="ECO:0007669"/>
    <property type="project" value="UniProtKB-KW"/>
</dbReference>
<gene>
    <name evidence="9" type="ORF">STAS_02529</name>
</gene>
<feature type="compositionally biased region" description="Basic residues" evidence="7">
    <location>
        <begin position="74"/>
        <end position="87"/>
    </location>
</feature>
<dbReference type="InterPro" id="IPR006121">
    <property type="entry name" value="HMA_dom"/>
</dbReference>
<dbReference type="AlphaFoldDB" id="A0A5A7P326"/>
<dbReference type="Gene3D" id="3.30.70.100">
    <property type="match status" value="1"/>
</dbReference>
<reference evidence="10" key="1">
    <citation type="journal article" date="2019" name="Curr. Biol.">
        <title>Genome Sequence of Striga asiatica Provides Insight into the Evolution of Plant Parasitism.</title>
        <authorList>
            <person name="Yoshida S."/>
            <person name="Kim S."/>
            <person name="Wafula E.K."/>
            <person name="Tanskanen J."/>
            <person name="Kim Y.M."/>
            <person name="Honaas L."/>
            <person name="Yang Z."/>
            <person name="Spallek T."/>
            <person name="Conn C.E."/>
            <person name="Ichihashi Y."/>
            <person name="Cheong K."/>
            <person name="Cui S."/>
            <person name="Der J.P."/>
            <person name="Gundlach H."/>
            <person name="Jiao Y."/>
            <person name="Hori C."/>
            <person name="Ishida J.K."/>
            <person name="Kasahara H."/>
            <person name="Kiba T."/>
            <person name="Kim M.S."/>
            <person name="Koo N."/>
            <person name="Laohavisit A."/>
            <person name="Lee Y.H."/>
            <person name="Lumba S."/>
            <person name="McCourt P."/>
            <person name="Mortimer J.C."/>
            <person name="Mutuku J.M."/>
            <person name="Nomura T."/>
            <person name="Sasaki-Sekimoto Y."/>
            <person name="Seto Y."/>
            <person name="Wang Y."/>
            <person name="Wakatake T."/>
            <person name="Sakakibara H."/>
            <person name="Demura T."/>
            <person name="Yamaguchi S."/>
            <person name="Yoneyama K."/>
            <person name="Manabe R.I."/>
            <person name="Nelson D.C."/>
            <person name="Schulman A.H."/>
            <person name="Timko M.P."/>
            <person name="dePamphilis C.W."/>
            <person name="Choi D."/>
            <person name="Shirasu K."/>
        </authorList>
    </citation>
    <scope>NUCLEOTIDE SEQUENCE [LARGE SCALE GENOMIC DNA]</scope>
    <source>
        <strain evidence="10">cv. UVA1</strain>
    </source>
</reference>
<dbReference type="PANTHER" id="PTHR45811">
    <property type="entry name" value="COPPER TRANSPORT PROTEIN FAMILY-RELATED"/>
    <property type="match status" value="1"/>
</dbReference>
<dbReference type="GO" id="GO:0016020">
    <property type="term" value="C:membrane"/>
    <property type="evidence" value="ECO:0007669"/>
    <property type="project" value="UniProtKB-SubCell"/>
</dbReference>
<feature type="region of interest" description="Disordered" evidence="7">
    <location>
        <begin position="71"/>
        <end position="90"/>
    </location>
</feature>
<evidence type="ECO:0000256" key="5">
    <source>
        <dbReference type="ARBA" id="ARBA00023289"/>
    </source>
</evidence>
<organism evidence="9 10">
    <name type="scientific">Striga asiatica</name>
    <name type="common">Asiatic witchweed</name>
    <name type="synonym">Buchnera asiatica</name>
    <dbReference type="NCBI Taxonomy" id="4170"/>
    <lineage>
        <taxon>Eukaryota</taxon>
        <taxon>Viridiplantae</taxon>
        <taxon>Streptophyta</taxon>
        <taxon>Embryophyta</taxon>
        <taxon>Tracheophyta</taxon>
        <taxon>Spermatophyta</taxon>
        <taxon>Magnoliopsida</taxon>
        <taxon>eudicotyledons</taxon>
        <taxon>Gunneridae</taxon>
        <taxon>Pentapetalae</taxon>
        <taxon>asterids</taxon>
        <taxon>lamiids</taxon>
        <taxon>Lamiales</taxon>
        <taxon>Orobanchaceae</taxon>
        <taxon>Buchnereae</taxon>
        <taxon>Striga</taxon>
    </lineage>
</organism>
<evidence type="ECO:0000256" key="7">
    <source>
        <dbReference type="SAM" id="MobiDB-lite"/>
    </source>
</evidence>
<dbReference type="Proteomes" id="UP000325081">
    <property type="component" value="Unassembled WGS sequence"/>
</dbReference>